<organism evidence="2">
    <name type="scientific">Picea glauca</name>
    <name type="common">White spruce</name>
    <name type="synonym">Pinus glauca</name>
    <dbReference type="NCBI Taxonomy" id="3330"/>
    <lineage>
        <taxon>Eukaryota</taxon>
        <taxon>Viridiplantae</taxon>
        <taxon>Streptophyta</taxon>
        <taxon>Embryophyta</taxon>
        <taxon>Tracheophyta</taxon>
        <taxon>Spermatophyta</taxon>
        <taxon>Pinopsida</taxon>
        <taxon>Pinidae</taxon>
        <taxon>Conifers I</taxon>
        <taxon>Pinales</taxon>
        <taxon>Pinaceae</taxon>
        <taxon>Picea</taxon>
    </lineage>
</organism>
<evidence type="ECO:0000256" key="1">
    <source>
        <dbReference type="SAM" id="SignalP"/>
    </source>
</evidence>
<feature type="signal peptide" evidence="1">
    <location>
        <begin position="1"/>
        <end position="16"/>
    </location>
</feature>
<evidence type="ECO:0000313" key="2">
    <source>
        <dbReference type="EMBL" id="KUM51202.1"/>
    </source>
</evidence>
<keyword evidence="1" id="KW-0732">Signal</keyword>
<feature type="chain" id="PRO_5007152076" evidence="1">
    <location>
        <begin position="17"/>
        <end position="39"/>
    </location>
</feature>
<accession>A0A117NJ95</accession>
<dbReference type="AlphaFoldDB" id="A0A117NJ95"/>
<protein>
    <submittedName>
        <fullName evidence="2">Uncharacterized protein</fullName>
    </submittedName>
</protein>
<comment type="caution">
    <text evidence="2">The sequence shown here is derived from an EMBL/GenBank/DDBJ whole genome shotgun (WGS) entry which is preliminary data.</text>
</comment>
<proteinExistence type="predicted"/>
<gene>
    <name evidence="2" type="ORF">ABT39_MTgene1048</name>
</gene>
<reference evidence="2" key="1">
    <citation type="journal article" date="2015" name="Genome Biol. Evol.">
        <title>Organellar Genomes of White Spruce (Picea glauca): Assembly and Annotation.</title>
        <authorList>
            <person name="Jackman S.D."/>
            <person name="Warren R.L."/>
            <person name="Gibb E.A."/>
            <person name="Vandervalk B.P."/>
            <person name="Mohamadi H."/>
            <person name="Chu J."/>
            <person name="Raymond A."/>
            <person name="Pleasance S."/>
            <person name="Coope R."/>
            <person name="Wildung M.R."/>
            <person name="Ritland C.E."/>
            <person name="Bousquet J."/>
            <person name="Jones S.J."/>
            <person name="Bohlmann J."/>
            <person name="Birol I."/>
        </authorList>
    </citation>
    <scope>NUCLEOTIDE SEQUENCE [LARGE SCALE GENOMIC DNA]</scope>
    <source>
        <tissue evidence="2">Flushing bud</tissue>
    </source>
</reference>
<name>A0A117NJ95_PICGL</name>
<keyword evidence="2" id="KW-0496">Mitochondrion</keyword>
<geneLocation type="mitochondrion" evidence="2"/>
<sequence length="39" mass="4381">MLLVNLMLVVILYLLGQPNPPLLVVLKLGQQELVQPDKQ</sequence>
<dbReference type="EMBL" id="LKAM01000001">
    <property type="protein sequence ID" value="KUM51202.1"/>
    <property type="molecule type" value="Genomic_DNA"/>
</dbReference>